<dbReference type="eggNOG" id="ENOG5031TID">
    <property type="taxonomic scope" value="Bacteria"/>
</dbReference>
<dbReference type="Proteomes" id="UP000002704">
    <property type="component" value="Chromosome"/>
</dbReference>
<feature type="domain" description="Dermonecrotic toxin N-terminal" evidence="1">
    <location>
        <begin position="806"/>
        <end position="1027"/>
    </location>
</feature>
<accession>Q3KD48</accession>
<organism evidence="2 3">
    <name type="scientific">Pseudomonas fluorescens (strain Pf0-1)</name>
    <dbReference type="NCBI Taxonomy" id="205922"/>
    <lineage>
        <taxon>Bacteria</taxon>
        <taxon>Pseudomonadati</taxon>
        <taxon>Pseudomonadota</taxon>
        <taxon>Gammaproteobacteria</taxon>
        <taxon>Pseudomonadales</taxon>
        <taxon>Pseudomonadaceae</taxon>
        <taxon>Pseudomonas</taxon>
    </lineage>
</organism>
<gene>
    <name evidence="2" type="ordered locus">Pfl01_2566</name>
</gene>
<dbReference type="InterPro" id="IPR046673">
    <property type="entry name" value="ToxA_N"/>
</dbReference>
<proteinExistence type="predicted"/>
<dbReference type="KEGG" id="pfo:Pfl01_2566"/>
<evidence type="ECO:0000259" key="1">
    <source>
        <dbReference type="Pfam" id="PF20178"/>
    </source>
</evidence>
<protein>
    <recommendedName>
        <fullName evidence="1">Dermonecrotic toxin N-terminal domain-containing protein</fullName>
    </recommendedName>
</protein>
<dbReference type="HOGENOM" id="CLU_240529_0_0_6"/>
<evidence type="ECO:0000313" key="2">
    <source>
        <dbReference type="EMBL" id="ABA74307.1"/>
    </source>
</evidence>
<reference evidence="2 3" key="1">
    <citation type="journal article" date="2009" name="Genome Biol.">
        <title>Genomic and genetic analyses of diversity and plant interactions of Pseudomonas fluorescens.</title>
        <authorList>
            <person name="Silby M.W."/>
            <person name="Cerdeno-Tarraga A.M."/>
            <person name="Vernikos G.S."/>
            <person name="Giddens S.R."/>
            <person name="Jackson R.W."/>
            <person name="Preston G.M."/>
            <person name="Zhang X.X."/>
            <person name="Moon C.D."/>
            <person name="Gehrig S.M."/>
            <person name="Godfrey S.A."/>
            <person name="Knight C.G."/>
            <person name="Malone J.G."/>
            <person name="Robinson Z."/>
            <person name="Spiers A.J."/>
            <person name="Harris S."/>
            <person name="Challis G.L."/>
            <person name="Yaxley A.M."/>
            <person name="Harris D."/>
            <person name="Seeger K."/>
            <person name="Murphy L."/>
            <person name="Rutter S."/>
            <person name="Squares R."/>
            <person name="Quail M.A."/>
            <person name="Saunders E."/>
            <person name="Mavromatis K."/>
            <person name="Brettin T.S."/>
            <person name="Bentley S.D."/>
            <person name="Hothersall J."/>
            <person name="Stephens E."/>
            <person name="Thomas C.M."/>
            <person name="Parkhill J."/>
            <person name="Levy S.B."/>
            <person name="Rainey P.B."/>
            <person name="Thomson N.R."/>
        </authorList>
    </citation>
    <scope>NUCLEOTIDE SEQUENCE [LARGE SCALE GENOMIC DNA]</scope>
    <source>
        <strain evidence="2 3">Pf0-1</strain>
    </source>
</reference>
<dbReference type="EMBL" id="CP000094">
    <property type="protein sequence ID" value="ABA74307.1"/>
    <property type="molecule type" value="Genomic_DNA"/>
</dbReference>
<evidence type="ECO:0000313" key="3">
    <source>
        <dbReference type="Proteomes" id="UP000002704"/>
    </source>
</evidence>
<sequence length="1609" mass="181250">MSAPTPPLLFPEAIDSPGLWSELGKAHGLREKDFRWLAHARLASATLRGQQTPPLRAERVLLNVGNQIPLPLPGAFVLGEMPDDKGLILYTPYDGIRKHHSRQSLKVQLEQRLNDADEQDPLLAFLAEPQRKRLLDAGPVSVTFSIIDGDIFEEQRASLEQGQALNTEALCAELQAIATLTDMLEAILDNALKPHFGTLRQKNTRVRFRPLASDSARPMELTDRHWPESMSLSEAVLAYYRHQHWPAGRQPAFSNPGRKPAIDDQAVWEDVVKNTSGRLPVLLFRELEGFWDAPSAVGTTRRVFFAQVLEDQARCEWMLKREAGILDREQLNTVHQLIDPVSSAVRFPVVESVRLWEHAANYVELAGSLMISEPHAFLYTPAQGLQLLEDYEDLKQTLQDKFLARGHEDELFGLLNLDEQNRFLGFDQPKVSGERIVGEIFKILFESIITKQRQNIEYALQVFRHSDGAVNLHALFDKSLDIRSMIHERLLQLDTRGRWSTHPVIAGDRQPSAVLAEKALAAVKTFRSVEGPLVNRLASQPMKNRAIQRYWLETMKPDLAHAWFVGINGEARLRRLNATLPAWAEAIVNTVISADRPTRMQREALNGFRPDAYSLTLESPGERHLVRLANCILLTERGGLDEQHSGFAVLWTPSQGLEVFDSVASVRRQLNRRLLDGTQRLSLLENILASQFQAHQRYTLGSLLFIGGNVLLDRMESSIEHYLDRCEQVRSRITDQTRLERALEQLRGTTINTNLPLAASHAQAIATAQTLPAWLGMAPVMEQKRHVELLEQWYQSVSNDQDYLTGVPTLVSHVEQTLATLLGQRFPGHRLDPREMEITPHLALAAPPQTLVEFALNHINVAQGTGFRVSSKNRQTMPAGLDQGAVTQLLLSLAIPTSFSAKVAGSLSIDTAEGRERKQRFFRQLPWQLMQQAHALKLQQRLCDTAFDYVRQVLDMPDGIARAAAEVPAIACPLSLIKTEGTPAVIVPGMHVFTAGGENREPLVLYAPYDEQVFHEFDDEKSLIAALNIPGHLQNLLLRRLPEAERALFRSLLESTLGQTSEMSLDLRAITGNLLEYLYTDNLKLLTQLLGTQKQSEAQTDWETAKVLLSDEIKQVPGLLPGKLAVIPFLWKAYDEFKDSAEALQDHHWKRALRSFIGGAAQMVMMGLLPQMSAETSIASDAVEQQSTDAAETMAKNMEETITPDRADIEPTSPRRTQLGPFEAREVALEDLVFSPRLGTYRDVSNNRHYAVIEGKVYPVVQKGEAWQLRSPDQSGPMIQISESRQVIISPGQTVHYGQAIRKLAERTTITRLRRNMLNIEAHGMNEIRLKYPQKAQELVHAIDLARRYAFYCLHNLVPLTKGIANPRVSLFLEGFFDAPKITAEMLKKIGTAIIPICKALVDPADELLETERFVVGSNKYLPDVIAFVLDGDQKRLVHFTEHFFDQQLDAFKPFMQVPFDVDGHAQASTLIHEFSHQFSKTMDIATLRAREPFCDLISTLTPDGLRLYEDLEFDQSSALSLRTPREQLFAEWNTTLKTWMGIDKIADMQLIYDEVLQLTGAKNLLEARNAFLDRQNPDVRIKVILRNADSVTRLICEIGRQLDPMQSP</sequence>
<dbReference type="Pfam" id="PF20178">
    <property type="entry name" value="ToxA_N"/>
    <property type="match status" value="1"/>
</dbReference>
<name>Q3KD48_PSEPF</name>